<comment type="caution">
    <text evidence="5">The sequence shown here is derived from an EMBL/GenBank/DDBJ whole genome shotgun (WGS) entry which is preliminary data.</text>
</comment>
<dbReference type="Pfam" id="PF00079">
    <property type="entry name" value="Serpin"/>
    <property type="match status" value="2"/>
</dbReference>
<accession>A0A821W033</accession>
<protein>
    <recommendedName>
        <fullName evidence="4">Serpin domain-containing protein</fullName>
    </recommendedName>
</protein>
<proteinExistence type="inferred from homology"/>
<dbReference type="AlphaFoldDB" id="A0A821W033"/>
<evidence type="ECO:0000259" key="4">
    <source>
        <dbReference type="SMART" id="SM00093"/>
    </source>
</evidence>
<dbReference type="InterPro" id="IPR036186">
    <property type="entry name" value="Serpin_sf"/>
</dbReference>
<organism evidence="5 6">
    <name type="scientific">Pieris macdunnoughi</name>
    <dbReference type="NCBI Taxonomy" id="345717"/>
    <lineage>
        <taxon>Eukaryota</taxon>
        <taxon>Metazoa</taxon>
        <taxon>Ecdysozoa</taxon>
        <taxon>Arthropoda</taxon>
        <taxon>Hexapoda</taxon>
        <taxon>Insecta</taxon>
        <taxon>Pterygota</taxon>
        <taxon>Neoptera</taxon>
        <taxon>Endopterygota</taxon>
        <taxon>Lepidoptera</taxon>
        <taxon>Glossata</taxon>
        <taxon>Ditrysia</taxon>
        <taxon>Papilionoidea</taxon>
        <taxon>Pieridae</taxon>
        <taxon>Pierinae</taxon>
        <taxon>Pieris</taxon>
    </lineage>
</organism>
<dbReference type="GO" id="GO:0004867">
    <property type="term" value="F:serine-type endopeptidase inhibitor activity"/>
    <property type="evidence" value="ECO:0007669"/>
    <property type="project" value="UniProtKB-KW"/>
</dbReference>
<dbReference type="Gene3D" id="3.30.497.10">
    <property type="entry name" value="Antithrombin, subunit I, domain 2"/>
    <property type="match status" value="2"/>
</dbReference>
<dbReference type="InterPro" id="IPR023796">
    <property type="entry name" value="Serpin_dom"/>
</dbReference>
<dbReference type="InterPro" id="IPR042185">
    <property type="entry name" value="Serpin_sf_2"/>
</dbReference>
<comment type="similarity">
    <text evidence="3">Belongs to the serpin family.</text>
</comment>
<dbReference type="InterPro" id="IPR042178">
    <property type="entry name" value="Serpin_sf_1"/>
</dbReference>
<name>A0A821W033_9NEOP</name>
<dbReference type="SMART" id="SM00093">
    <property type="entry name" value="SERPIN"/>
    <property type="match status" value="1"/>
</dbReference>
<evidence type="ECO:0000313" key="5">
    <source>
        <dbReference type="EMBL" id="CAF4916177.1"/>
    </source>
</evidence>
<dbReference type="OrthoDB" id="10063692at2759"/>
<dbReference type="GO" id="GO:0005615">
    <property type="term" value="C:extracellular space"/>
    <property type="evidence" value="ECO:0007669"/>
    <property type="project" value="InterPro"/>
</dbReference>
<reference evidence="5" key="1">
    <citation type="submission" date="2021-02" db="EMBL/GenBank/DDBJ databases">
        <authorList>
            <person name="Steward A R."/>
        </authorList>
    </citation>
    <scope>NUCLEOTIDE SEQUENCE</scope>
</reference>
<dbReference type="CDD" id="cd00172">
    <property type="entry name" value="serpin"/>
    <property type="match status" value="1"/>
</dbReference>
<evidence type="ECO:0000313" key="6">
    <source>
        <dbReference type="Proteomes" id="UP000663880"/>
    </source>
</evidence>
<dbReference type="PANTHER" id="PTHR11461">
    <property type="entry name" value="SERINE PROTEASE INHIBITOR, SERPIN"/>
    <property type="match status" value="1"/>
</dbReference>
<dbReference type="InterPro" id="IPR000215">
    <property type="entry name" value="Serpin_fam"/>
</dbReference>
<feature type="domain" description="Serpin" evidence="4">
    <location>
        <begin position="52"/>
        <end position="491"/>
    </location>
</feature>
<dbReference type="EMBL" id="CAJOBZ010000050">
    <property type="protein sequence ID" value="CAF4916177.1"/>
    <property type="molecule type" value="Genomic_DNA"/>
</dbReference>
<evidence type="ECO:0000256" key="2">
    <source>
        <dbReference type="ARBA" id="ARBA00022900"/>
    </source>
</evidence>
<sequence>MRQNASLEVGTYRVSVLVICAGLSSARWLRRGKANQPKETSFIGEATNELSTALLQGYIDDTNNIVFSPLGYSSILAILAEGAQGETKEQLVNALHLPKDEKLIRKNYRYIMERLKYTNKFEYNKPELQNYFYVYKNYSINEDYKKILQEFYLTDVRSVERYSNLGEDEEDKKIQDIEPPNENEEKLITYAVEDKPEKIDLSQITYKPAKNIKEQIKLVKISNEEVSNDEEETMVADEARNHIRNQRVLMNKNDIASSISVNGVGKKDSDPKSTSIMIIFNGMYFRGSWKKPFDVIEPGLFYKSNSEKKHVMMMKTRGKFMTGSLPELDSEALLLPYDGGRYALLVVNPRSRDGLMRLTADLPSAPISDIKDSLFEEELQVSLPTFYVSTTTKPVAALAKFGVSRIFGRDAELSGISTKEGLFVQELVQNVVVRVDNTNSTASLIGASDVLELKNVPLNEPRRFCVEHPFVFYIIDCLDNLVVVAGKVTDPEPPNDNF</sequence>
<evidence type="ECO:0000256" key="1">
    <source>
        <dbReference type="ARBA" id="ARBA00022690"/>
    </source>
</evidence>
<dbReference type="Proteomes" id="UP000663880">
    <property type="component" value="Unassembled WGS sequence"/>
</dbReference>
<keyword evidence="6" id="KW-1185">Reference proteome</keyword>
<keyword evidence="2" id="KW-0722">Serine protease inhibitor</keyword>
<keyword evidence="1" id="KW-0646">Protease inhibitor</keyword>
<evidence type="ECO:0000256" key="3">
    <source>
        <dbReference type="RuleBase" id="RU000411"/>
    </source>
</evidence>
<gene>
    <name evidence="5" type="ORF">PMACD_LOCUS12601</name>
</gene>
<dbReference type="Gene3D" id="2.30.39.10">
    <property type="entry name" value="Alpha-1-antitrypsin, domain 1"/>
    <property type="match status" value="1"/>
</dbReference>
<dbReference type="PANTHER" id="PTHR11461:SF292">
    <property type="entry name" value="SERPIN 100A"/>
    <property type="match status" value="1"/>
</dbReference>
<dbReference type="SUPFAM" id="SSF56574">
    <property type="entry name" value="Serpins"/>
    <property type="match status" value="1"/>
</dbReference>